<keyword evidence="1" id="KW-0472">Membrane</keyword>
<dbReference type="GeneID" id="300656415"/>
<keyword evidence="3" id="KW-1185">Reference proteome</keyword>
<accession>A0A845Q7W1</accession>
<dbReference type="AlphaFoldDB" id="A0A845Q7W1"/>
<dbReference type="RefSeq" id="WP_160586470.1">
    <property type="nucleotide sequence ID" value="NZ_BMHN01000001.1"/>
</dbReference>
<dbReference type="PROSITE" id="PS51257">
    <property type="entry name" value="PROKAR_LIPOPROTEIN"/>
    <property type="match status" value="1"/>
</dbReference>
<gene>
    <name evidence="2" type="ORF">GTQ45_01270</name>
</gene>
<feature type="transmembrane region" description="Helical" evidence="1">
    <location>
        <begin position="38"/>
        <end position="55"/>
    </location>
</feature>
<keyword evidence="1" id="KW-1133">Transmembrane helix</keyword>
<comment type="caution">
    <text evidence="2">The sequence shown here is derived from an EMBL/GenBank/DDBJ whole genome shotgun (WGS) entry which is preliminary data.</text>
</comment>
<reference evidence="2 3" key="1">
    <citation type="journal article" date="2016" name="Int. J. Syst. Evol. Microbiol.">
        <title>Pyruvatibacter mobilis gen. nov., sp. nov., a marine bacterium from the culture broth of Picochlorum sp. 122.</title>
        <authorList>
            <person name="Wang G."/>
            <person name="Tang M."/>
            <person name="Wu H."/>
            <person name="Dai S."/>
            <person name="Li T."/>
            <person name="Chen C."/>
            <person name="He H."/>
            <person name="Fan J."/>
            <person name="Xiang W."/>
            <person name="Li X."/>
        </authorList>
    </citation>
    <scope>NUCLEOTIDE SEQUENCE [LARGE SCALE GENOMIC DNA]</scope>
    <source>
        <strain evidence="2 3">GYP-11</strain>
    </source>
</reference>
<protein>
    <recommendedName>
        <fullName evidence="4">Bestrophin, RFP-TM, chloride channel</fullName>
    </recommendedName>
</protein>
<proteinExistence type="predicted"/>
<evidence type="ECO:0008006" key="4">
    <source>
        <dbReference type="Google" id="ProtNLM"/>
    </source>
</evidence>
<dbReference type="EMBL" id="WXYQ01000001">
    <property type="protein sequence ID" value="NBG94358.1"/>
    <property type="molecule type" value="Genomic_DNA"/>
</dbReference>
<dbReference type="OrthoDB" id="977563at2"/>
<evidence type="ECO:0000256" key="1">
    <source>
        <dbReference type="SAM" id="Phobius"/>
    </source>
</evidence>
<evidence type="ECO:0000313" key="2">
    <source>
        <dbReference type="EMBL" id="NBG94358.1"/>
    </source>
</evidence>
<organism evidence="2 3">
    <name type="scientific">Pyruvatibacter mobilis</name>
    <dbReference type="NCBI Taxonomy" id="1712261"/>
    <lineage>
        <taxon>Bacteria</taxon>
        <taxon>Pseudomonadati</taxon>
        <taxon>Pseudomonadota</taxon>
        <taxon>Alphaproteobacteria</taxon>
        <taxon>Hyphomicrobiales</taxon>
        <taxon>Parvibaculaceae</taxon>
        <taxon>Pyruvatibacter</taxon>
    </lineage>
</organism>
<dbReference type="PANTHER" id="PTHR36970:SF1">
    <property type="entry name" value="BESTROPHIN HOMOLOG"/>
    <property type="match status" value="1"/>
</dbReference>
<feature type="transmembrane region" description="Helical" evidence="1">
    <location>
        <begin position="6"/>
        <end position="26"/>
    </location>
</feature>
<name>A0A845Q7W1_9HYPH</name>
<dbReference type="PANTHER" id="PTHR36970">
    <property type="entry name" value="UNNAMED PRODUCT"/>
    <property type="match status" value="1"/>
</dbReference>
<feature type="transmembrane region" description="Helical" evidence="1">
    <location>
        <begin position="181"/>
        <end position="199"/>
    </location>
</feature>
<evidence type="ECO:0000313" key="3">
    <source>
        <dbReference type="Proteomes" id="UP000470384"/>
    </source>
</evidence>
<dbReference type="Proteomes" id="UP000470384">
    <property type="component" value="Unassembled WGS sequence"/>
</dbReference>
<keyword evidence="1" id="KW-0812">Transmembrane</keyword>
<sequence>MNFVRIFDWHVLLVTAFACAATYLCIDNEIAADLPTSLIAVAIVFPIVFSINAAYTRREEALRYLGLVRATIASLYLAHRDWVGAPQTHGPRAAKIGRKLYASICEALAADTQDQPTARLKVRACFSAFSHSIEDLRAAGLSSTEVSRVNNYLNLAITDFERLRAISDYRTPASLRAYSKVYLNIFPMLFAPLYASIAATAGEPFGYAMAVAFAFVLVGLDNIQDALENPFDGIGVDDVDLEADGELYWLPEDKPHTRAPD</sequence>